<dbReference type="CDD" id="cd22100">
    <property type="entry name" value="F-box_FBXO28"/>
    <property type="match status" value="1"/>
</dbReference>
<feature type="compositionally biased region" description="Polar residues" evidence="2">
    <location>
        <begin position="233"/>
        <end position="245"/>
    </location>
</feature>
<dbReference type="EnsemblMetazoa" id="AALB006150-RA">
    <property type="protein sequence ID" value="AALB006150-PA"/>
    <property type="gene ID" value="AALB006150"/>
</dbReference>
<dbReference type="AlphaFoldDB" id="A0A182FI06"/>
<dbReference type="VEuPathDB" id="VectorBase:AALB20_033741"/>
<dbReference type="STRING" id="7167.A0A182FI06"/>
<dbReference type="SUPFAM" id="SSF81383">
    <property type="entry name" value="F-box domain"/>
    <property type="match status" value="1"/>
</dbReference>
<evidence type="ECO:0000313" key="3">
    <source>
        <dbReference type="EnsemblMetazoa" id="AALB006150-PA"/>
    </source>
</evidence>
<dbReference type="InterPro" id="IPR001810">
    <property type="entry name" value="F-box_dom"/>
</dbReference>
<keyword evidence="1" id="KW-0175">Coiled coil</keyword>
<protein>
    <submittedName>
        <fullName evidence="3">Uncharacterized protein</fullName>
    </submittedName>
</protein>
<dbReference type="VEuPathDB" id="VectorBase:AALB006150"/>
<dbReference type="PANTHER" id="PTHR13252">
    <property type="entry name" value="F-BOX ONLY PROTEIN 28"/>
    <property type="match status" value="1"/>
</dbReference>
<dbReference type="InterPro" id="IPR022041">
    <property type="entry name" value="Methyltransf_FA"/>
</dbReference>
<proteinExistence type="predicted"/>
<accession>A0A182FI06</accession>
<reference evidence="3 4" key="1">
    <citation type="journal article" date="2017" name="G3 (Bethesda)">
        <title>The Physical Genome Mapping of Anopheles albimanus Corrected Scaffold Misassemblies and Identified Interarm Rearrangements in Genus Anopheles.</title>
        <authorList>
            <person name="Artemov G.N."/>
            <person name="Peery A.N."/>
            <person name="Jiang X."/>
            <person name="Tu Z."/>
            <person name="Stegniy V.N."/>
            <person name="Sharakhova M.V."/>
            <person name="Sharakhov I.V."/>
        </authorList>
    </citation>
    <scope>NUCLEOTIDE SEQUENCE [LARGE SCALE GENOMIC DNA]</scope>
    <source>
        <strain evidence="3 4">ALBI9_A</strain>
    </source>
</reference>
<keyword evidence="4" id="KW-1185">Reference proteome</keyword>
<name>A0A182FI06_ANOAL</name>
<dbReference type="InterPro" id="IPR039719">
    <property type="entry name" value="FBXO28"/>
</dbReference>
<dbReference type="GO" id="GO:0000209">
    <property type="term" value="P:protein polyubiquitination"/>
    <property type="evidence" value="ECO:0007669"/>
    <property type="project" value="TreeGrafter"/>
</dbReference>
<dbReference type="PANTHER" id="PTHR13252:SF9">
    <property type="entry name" value="F-BOX ONLY PROTEIN 28"/>
    <property type="match status" value="1"/>
</dbReference>
<feature type="coiled-coil region" evidence="1">
    <location>
        <begin position="300"/>
        <end position="327"/>
    </location>
</feature>
<dbReference type="Pfam" id="PF12248">
    <property type="entry name" value="Methyltransf_FA"/>
    <property type="match status" value="1"/>
</dbReference>
<evidence type="ECO:0000256" key="1">
    <source>
        <dbReference type="SAM" id="Coils"/>
    </source>
</evidence>
<feature type="region of interest" description="Disordered" evidence="2">
    <location>
        <begin position="222"/>
        <end position="245"/>
    </location>
</feature>
<evidence type="ECO:0000256" key="2">
    <source>
        <dbReference type="SAM" id="MobiDB-lite"/>
    </source>
</evidence>
<dbReference type="VEuPathDB" id="VectorBase:AALB20_028115"/>
<organism evidence="3 4">
    <name type="scientific">Anopheles albimanus</name>
    <name type="common">New world malaria mosquito</name>
    <dbReference type="NCBI Taxonomy" id="7167"/>
    <lineage>
        <taxon>Eukaryota</taxon>
        <taxon>Metazoa</taxon>
        <taxon>Ecdysozoa</taxon>
        <taxon>Arthropoda</taxon>
        <taxon>Hexapoda</taxon>
        <taxon>Insecta</taxon>
        <taxon>Pterygota</taxon>
        <taxon>Neoptera</taxon>
        <taxon>Endopterygota</taxon>
        <taxon>Diptera</taxon>
        <taxon>Nematocera</taxon>
        <taxon>Culicoidea</taxon>
        <taxon>Culicidae</taxon>
        <taxon>Anophelinae</taxon>
        <taxon>Anopheles</taxon>
    </lineage>
</organism>
<dbReference type="Proteomes" id="UP000069272">
    <property type="component" value="Chromosome 3L"/>
</dbReference>
<evidence type="ECO:0000313" key="4">
    <source>
        <dbReference type="Proteomes" id="UP000069272"/>
    </source>
</evidence>
<sequence>MATELDDDPPYHSEMKFLDLPDCMIEQVLEFLPYDEIAKKRIVCRTMDRICQSLLNRGFNKMVRRHNQHLKAIKSQLPRRESERRNHPLAKHSDILTCIETRISMLSMTYAKYIDKDLCCFIPGKVIDEVLTILRLIENTTRPLRAHEILQELRDISSMAIEHFDENIAHRLKKYVDVPFPHHHHHPVASIQGPSTNPFPSAVLLHNDVFIPCDIIPNLPPSTAPAQPVPRQLPSSTSSTVNTRVGNHGFYRPTCAAGRFNHSLLSRMDKKAQRMRNDITHINRTLSNYRVETRSMRLMLKRMLTEMKELRRRLEESETKNRELLANIHQISFGTPSAATAAAAAVVSPTATIKQCSIKARQSAILKRALPASDAESHTQGPVPSVPLSLGTPTTVAGESPPDVAALGGTTAKKAKLTQYASKKRTMKSVAFILFLVPLSSHLLHVQAVHNNPFDAIRGCKQYARVADYNGPIDYVSTNTLQNVGHTNKSSIFKIGIVGTNDGHIRFGDSRYPYGRDVIEIVISGWANTKSVGRRQHRTLRNTFSNLQLSEVPTLGLLSPFRPIIILLEVSTTGLVRITKAGDKEPFLEFIDERRIPAHYIGFTKYDKDLIYFYDCPL</sequence>
<reference evidence="3" key="2">
    <citation type="submission" date="2022-08" db="UniProtKB">
        <authorList>
            <consortium name="EnsemblMetazoa"/>
        </authorList>
    </citation>
    <scope>IDENTIFICATION</scope>
    <source>
        <strain evidence="3">STECLA/ALBI9_A</strain>
    </source>
</reference>
<dbReference type="InterPro" id="IPR036047">
    <property type="entry name" value="F-box-like_dom_sf"/>
</dbReference>
<dbReference type="PROSITE" id="PS50181">
    <property type="entry name" value="FBOX"/>
    <property type="match status" value="1"/>
</dbReference>